<sequence>MEEDVSNAALDSRVRDQYSSLSAICGKYLAIKAEIEMAMMEKSPKISMHIKSLEVVMHSLKTLKTSMSPAFASPLSLFQDKLKKMMDSAAELNAFLTSIEEIKNDLVEINPVDIVSFYKYTIVPLKVFDILKAFLLVLQKDHLTLQRWWDVRNEVSGYNRVTNHLAQAKKYSPVVLNMLNIIEARYLCDPYLSLINVDEDSSSEQLTLAIILKWVLLMVNESTVHYKEHGGDLEKALTEFEVCVTLSLAPFSLQ</sequence>
<comment type="caution">
    <text evidence="1">The sequence shown here is derived from an EMBL/GenBank/DDBJ whole genome shotgun (WGS) entry which is preliminary data.</text>
</comment>
<accession>A0A7J7KR87</accession>
<proteinExistence type="predicted"/>
<reference evidence="1" key="1">
    <citation type="submission" date="2020-06" db="EMBL/GenBank/DDBJ databases">
        <title>Draft genome of Bugula neritina, a colonial animal packing powerful symbionts and potential medicines.</title>
        <authorList>
            <person name="Rayko M."/>
        </authorList>
    </citation>
    <scope>NUCLEOTIDE SEQUENCE [LARGE SCALE GENOMIC DNA]</scope>
    <source>
        <strain evidence="1">Kwan_BN1</strain>
    </source>
</reference>
<evidence type="ECO:0000313" key="2">
    <source>
        <dbReference type="Proteomes" id="UP000593567"/>
    </source>
</evidence>
<dbReference type="AlphaFoldDB" id="A0A7J7KR87"/>
<name>A0A7J7KR87_BUGNE</name>
<keyword evidence="2" id="KW-1185">Reference proteome</keyword>
<dbReference type="Proteomes" id="UP000593567">
    <property type="component" value="Unassembled WGS sequence"/>
</dbReference>
<dbReference type="EMBL" id="VXIV02000109">
    <property type="protein sequence ID" value="KAF6040711.1"/>
    <property type="molecule type" value="Genomic_DNA"/>
</dbReference>
<gene>
    <name evidence="1" type="ORF">EB796_000978</name>
</gene>
<evidence type="ECO:0000313" key="1">
    <source>
        <dbReference type="EMBL" id="KAF6040711.1"/>
    </source>
</evidence>
<organism evidence="1 2">
    <name type="scientific">Bugula neritina</name>
    <name type="common">Brown bryozoan</name>
    <name type="synonym">Sertularia neritina</name>
    <dbReference type="NCBI Taxonomy" id="10212"/>
    <lineage>
        <taxon>Eukaryota</taxon>
        <taxon>Metazoa</taxon>
        <taxon>Spiralia</taxon>
        <taxon>Lophotrochozoa</taxon>
        <taxon>Bryozoa</taxon>
        <taxon>Gymnolaemata</taxon>
        <taxon>Cheilostomatida</taxon>
        <taxon>Flustrina</taxon>
        <taxon>Buguloidea</taxon>
        <taxon>Bugulidae</taxon>
        <taxon>Bugula</taxon>
    </lineage>
</organism>
<protein>
    <submittedName>
        <fullName evidence="1">Uncharacterized protein</fullName>
    </submittedName>
</protein>